<reference evidence="2" key="1">
    <citation type="submission" date="2023-01" db="EMBL/GenBank/DDBJ databases">
        <title>Genome assembly of the deep-sea coral Lophelia pertusa.</title>
        <authorList>
            <person name="Herrera S."/>
            <person name="Cordes E."/>
        </authorList>
    </citation>
    <scope>NUCLEOTIDE SEQUENCE</scope>
    <source>
        <strain evidence="2">USNM1676648</strain>
        <tissue evidence="2">Polyp</tissue>
    </source>
</reference>
<protein>
    <submittedName>
        <fullName evidence="2">Uncharacterized protein</fullName>
    </submittedName>
</protein>
<name>A0A9W9Y9Y4_9CNID</name>
<feature type="compositionally biased region" description="Basic and acidic residues" evidence="1">
    <location>
        <begin position="222"/>
        <end position="238"/>
    </location>
</feature>
<keyword evidence="3" id="KW-1185">Reference proteome</keyword>
<comment type="caution">
    <text evidence="2">The sequence shown here is derived from an EMBL/GenBank/DDBJ whole genome shotgun (WGS) entry which is preliminary data.</text>
</comment>
<sequence>MDKKCEQAGLLPVENSRYAMEGPLTTSHPTPSKTIKRTSLLHKEKICADGTEKVERETFPSLKSALPTHKNTVCGNPNNDNFFKMDSKNSVRYGGRFLKGKLRIPCSYNELERSLVKLQNCQGASNVIPGVSIEYNAQGQHSSEIVNELDVASRCNSNIVSTKRADNDNRVLRAKISAKIGSDLDKCCSDDDTNAAARTRVYHRKTKSRKQEQQNDLSPEIKCSKHEDPIAGQKEKKSNKSRYRAPSQLVNTSVADQRLKSRRRRRKEPQEQDSQRAGSSGKFLDDVRSKY</sequence>
<organism evidence="2 3">
    <name type="scientific">Desmophyllum pertusum</name>
    <dbReference type="NCBI Taxonomy" id="174260"/>
    <lineage>
        <taxon>Eukaryota</taxon>
        <taxon>Metazoa</taxon>
        <taxon>Cnidaria</taxon>
        <taxon>Anthozoa</taxon>
        <taxon>Hexacorallia</taxon>
        <taxon>Scleractinia</taxon>
        <taxon>Caryophylliina</taxon>
        <taxon>Caryophylliidae</taxon>
        <taxon>Desmophyllum</taxon>
    </lineage>
</organism>
<dbReference type="AlphaFoldDB" id="A0A9W9Y9Y4"/>
<proteinExistence type="predicted"/>
<accession>A0A9W9Y9Y4</accession>
<dbReference type="Proteomes" id="UP001163046">
    <property type="component" value="Unassembled WGS sequence"/>
</dbReference>
<evidence type="ECO:0000256" key="1">
    <source>
        <dbReference type="SAM" id="MobiDB-lite"/>
    </source>
</evidence>
<evidence type="ECO:0000313" key="3">
    <source>
        <dbReference type="Proteomes" id="UP001163046"/>
    </source>
</evidence>
<gene>
    <name evidence="2" type="ORF">OS493_026109</name>
</gene>
<dbReference type="EMBL" id="MU827799">
    <property type="protein sequence ID" value="KAJ7327830.1"/>
    <property type="molecule type" value="Genomic_DNA"/>
</dbReference>
<feature type="region of interest" description="Disordered" evidence="1">
    <location>
        <begin position="199"/>
        <end position="291"/>
    </location>
</feature>
<evidence type="ECO:0000313" key="2">
    <source>
        <dbReference type="EMBL" id="KAJ7327830.1"/>
    </source>
</evidence>